<keyword evidence="10" id="KW-1185">Reference proteome</keyword>
<sequence>MDLNAFLTPVGFSSLLGQLVSAENEQRKQAEAVFEQVKQQQPEACAGNLLAALRSAPEVEHRSFAAIMLRKVLVTDHQNIWGSISPSMQSNIKVELLKAVQEEQQKTVVRKVCDTVAELGAELADEEAPGATQWPELIPFMFQCVQSGQPTLMESGLLVLGLLSQCMPEAFKPQLPALVTGLGVCLSHAVRDVQLAALRASSLFIQAMDEPSERDKFQGLLEPMLACLGTTLNAGDESSAQEALEMLIEVAEAHPRFLRKSLNGVVGAMLSIARADALEAATRSLAAEFLVTLCEARDKAPGMMRKLPNFTPSLFETLMLFLLDVEDDPLWHQADDDKYEDEGAGELYNFAQDVAISLGGNAIVPSAGSLLPAWLADPDWRKRHVDMCIKGLTDPSPKVRWGACQALGQMCTDLGPTIQEKAHHGKKLVQEGALTALASVADASQTLFVKYYNTVMPLLLSILVNANDKTHRLLRGKALECISLVGMAVGKDRFREDAAKVLQFLQQLQQTEMEADDPTLGYMLQAGARLCKCLGNEFIPYLSIVMPPLIKSATIEPDITIRDAENEDDDDEDEDIEHIPMGDKMVSIRTSSLEEKATACNMLCCYADELKEGFMPYVKPVADIMVPLLKFWFHEEVRRAAVQTLPELVRSAALCVEKGNLNGVDANVMKQLVDYVWPAMMDALGKEPDADVQGTMMESICEIVELVEPTMLSQEQVASAFTRFGRILRDAEQRRSERLKRQATEDFDQVSVLFDAGCWVCASSSRCSPALGAYEAPHV</sequence>
<evidence type="ECO:0000256" key="2">
    <source>
        <dbReference type="ARBA" id="ARBA00004496"/>
    </source>
</evidence>
<dbReference type="InterPro" id="IPR011989">
    <property type="entry name" value="ARM-like"/>
</dbReference>
<feature type="domain" description="IPO4/5-like TPR repeats" evidence="8">
    <location>
        <begin position="104"/>
        <end position="266"/>
    </location>
</feature>
<keyword evidence="5" id="KW-0677">Repeat</keyword>
<dbReference type="InterPro" id="IPR041653">
    <property type="entry name" value="Importin_rep_4"/>
</dbReference>
<organism evidence="9 10">
    <name type="scientific">Dunaliella salina</name>
    <name type="common">Green alga</name>
    <name type="synonym">Protococcus salinus</name>
    <dbReference type="NCBI Taxonomy" id="3046"/>
    <lineage>
        <taxon>Eukaryota</taxon>
        <taxon>Viridiplantae</taxon>
        <taxon>Chlorophyta</taxon>
        <taxon>core chlorophytes</taxon>
        <taxon>Chlorophyceae</taxon>
        <taxon>CS clade</taxon>
        <taxon>Chlamydomonadales</taxon>
        <taxon>Dunaliellaceae</taxon>
        <taxon>Dunaliella</taxon>
    </lineage>
</organism>
<evidence type="ECO:0000259" key="8">
    <source>
        <dbReference type="Pfam" id="PF25780"/>
    </source>
</evidence>
<evidence type="ECO:0000256" key="4">
    <source>
        <dbReference type="ARBA" id="ARBA00022490"/>
    </source>
</evidence>
<keyword evidence="7" id="KW-0539">Nucleus</keyword>
<evidence type="ECO:0000313" key="9">
    <source>
        <dbReference type="EMBL" id="KAF5839603.1"/>
    </source>
</evidence>
<protein>
    <submittedName>
        <fullName evidence="9">Armadillo-type protein</fullName>
    </submittedName>
</protein>
<accession>A0ABQ7GYB8</accession>
<evidence type="ECO:0000313" key="10">
    <source>
        <dbReference type="Proteomes" id="UP000815325"/>
    </source>
</evidence>
<keyword evidence="3" id="KW-0813">Transport</keyword>
<comment type="caution">
    <text evidence="9">The sequence shown here is derived from an EMBL/GenBank/DDBJ whole genome shotgun (WGS) entry which is preliminary data.</text>
</comment>
<gene>
    <name evidence="9" type="ORF">DUNSADRAFT_382</name>
</gene>
<reference evidence="9" key="1">
    <citation type="submission" date="2017-08" db="EMBL/GenBank/DDBJ databases">
        <authorList>
            <person name="Polle J.E."/>
            <person name="Barry K."/>
            <person name="Cushman J."/>
            <person name="Schmutz J."/>
            <person name="Tran D."/>
            <person name="Hathwaick L.T."/>
            <person name="Yim W.C."/>
            <person name="Jenkins J."/>
            <person name="Mckie-Krisberg Z.M."/>
            <person name="Prochnik S."/>
            <person name="Lindquist E."/>
            <person name="Dockter R.B."/>
            <person name="Adam C."/>
            <person name="Molina H."/>
            <person name="Bunkerborg J."/>
            <person name="Jin E."/>
            <person name="Buchheim M."/>
            <person name="Magnuson J."/>
        </authorList>
    </citation>
    <scope>NUCLEOTIDE SEQUENCE</scope>
    <source>
        <strain evidence="9">CCAP 19/18</strain>
    </source>
</reference>
<evidence type="ECO:0000256" key="6">
    <source>
        <dbReference type="ARBA" id="ARBA00022927"/>
    </source>
</evidence>
<dbReference type="SUPFAM" id="SSF48371">
    <property type="entry name" value="ARM repeat"/>
    <property type="match status" value="1"/>
</dbReference>
<keyword evidence="4" id="KW-0963">Cytoplasm</keyword>
<evidence type="ECO:0000256" key="5">
    <source>
        <dbReference type="ARBA" id="ARBA00022737"/>
    </source>
</evidence>
<dbReference type="InterPro" id="IPR057672">
    <property type="entry name" value="TPR_IPO4/5"/>
</dbReference>
<dbReference type="InterPro" id="IPR016024">
    <property type="entry name" value="ARM-type_fold"/>
</dbReference>
<dbReference type="EMBL" id="MU069538">
    <property type="protein sequence ID" value="KAF5839603.1"/>
    <property type="molecule type" value="Genomic_DNA"/>
</dbReference>
<evidence type="ECO:0000256" key="1">
    <source>
        <dbReference type="ARBA" id="ARBA00004123"/>
    </source>
</evidence>
<dbReference type="InterPro" id="IPR040122">
    <property type="entry name" value="Importin_beta"/>
</dbReference>
<dbReference type="Pfam" id="PF25780">
    <property type="entry name" value="TPR_IPO5"/>
    <property type="match status" value="1"/>
</dbReference>
<dbReference type="Pfam" id="PF02985">
    <property type="entry name" value="HEAT"/>
    <property type="match status" value="1"/>
</dbReference>
<dbReference type="Gene3D" id="1.25.10.10">
    <property type="entry name" value="Leucine-rich Repeat Variant"/>
    <property type="match status" value="3"/>
</dbReference>
<dbReference type="PANTHER" id="PTHR10527">
    <property type="entry name" value="IMPORTIN BETA"/>
    <property type="match status" value="1"/>
</dbReference>
<dbReference type="InterPro" id="IPR000357">
    <property type="entry name" value="HEAT"/>
</dbReference>
<dbReference type="Pfam" id="PF18808">
    <property type="entry name" value="Importin_rep_4"/>
    <property type="match status" value="1"/>
</dbReference>
<evidence type="ECO:0000256" key="7">
    <source>
        <dbReference type="ARBA" id="ARBA00023242"/>
    </source>
</evidence>
<name>A0ABQ7GYB8_DUNSA</name>
<dbReference type="Proteomes" id="UP000815325">
    <property type="component" value="Unassembled WGS sequence"/>
</dbReference>
<evidence type="ECO:0000256" key="3">
    <source>
        <dbReference type="ARBA" id="ARBA00022448"/>
    </source>
</evidence>
<comment type="subcellular location">
    <subcellularLocation>
        <location evidence="2">Cytoplasm</location>
    </subcellularLocation>
    <subcellularLocation>
        <location evidence="1">Nucleus</location>
    </subcellularLocation>
</comment>
<keyword evidence="6" id="KW-0653">Protein transport</keyword>
<proteinExistence type="predicted"/>